<evidence type="ECO:0000313" key="4">
    <source>
        <dbReference type="Proteomes" id="UP000319210"/>
    </source>
</evidence>
<organism evidence="3 4">
    <name type="scientific">Streptomyces cacaoi</name>
    <dbReference type="NCBI Taxonomy" id="1898"/>
    <lineage>
        <taxon>Bacteria</taxon>
        <taxon>Bacillati</taxon>
        <taxon>Actinomycetota</taxon>
        <taxon>Actinomycetes</taxon>
        <taxon>Kitasatosporales</taxon>
        <taxon>Streptomycetaceae</taxon>
        <taxon>Streptomyces</taxon>
    </lineage>
</organism>
<dbReference type="EMBL" id="BJMM01000042">
    <property type="protein sequence ID" value="GEB53068.1"/>
    <property type="molecule type" value="Genomic_DNA"/>
</dbReference>
<dbReference type="InterPro" id="IPR054028">
    <property type="entry name" value="TarS/TarP_linker"/>
</dbReference>
<dbReference type="Proteomes" id="UP000319210">
    <property type="component" value="Unassembled WGS sequence"/>
</dbReference>
<evidence type="ECO:0000313" key="3">
    <source>
        <dbReference type="EMBL" id="GEB53068.1"/>
    </source>
</evidence>
<dbReference type="AlphaFoldDB" id="A0A4Y3R8E2"/>
<feature type="domain" description="TarS/TarP linker" evidence="2">
    <location>
        <begin position="227"/>
        <end position="314"/>
    </location>
</feature>
<gene>
    <name evidence="3" type="ORF">SCA03_56190</name>
</gene>
<comment type="caution">
    <text evidence="3">The sequence shown here is derived from an EMBL/GenBank/DDBJ whole genome shotgun (WGS) entry which is preliminary data.</text>
</comment>
<dbReference type="CDD" id="cd00761">
    <property type="entry name" value="Glyco_tranf_GTA_type"/>
    <property type="match status" value="1"/>
</dbReference>
<protein>
    <submittedName>
        <fullName evidence="3">Uncharacterized protein</fullName>
    </submittedName>
</protein>
<proteinExistence type="predicted"/>
<sequence length="361" mass="40400">MPDVSVVVAVYNTMPYLTRCLESLVAQTIGHRRMEVLVVDDGSTDGGSKEIARFATRYPYLFTVVRQPNSGGPAAPSNRGLALARGRYVFFLGADDHLAPQALERMVERADAWESDVLLCKMAAVGERTVPEGVFRASAPAIRLLGDGLPWALSNTKLFRRSLIEEHRIRYDETMPAFSDQPFVLEACVRARRISVLAEQELYYAVRRKDSGNITFRACPETRLACAERLFDSVCRLLEPGPLRDGFHRRHFHVELYQLFGPDFARLSPQVRERVCAGAARLIGAHGDGVLEELDEHRRRVLELAWRGEVEALCAHPADRPGGRPEREPGRSALVRWLLAPVGRGLPAGGEDPWAGRLRRR</sequence>
<reference evidence="3 4" key="1">
    <citation type="submission" date="2019-06" db="EMBL/GenBank/DDBJ databases">
        <title>Whole genome shotgun sequence of Streptomyces cacaoi subsp. cacaoi NBRC 12748.</title>
        <authorList>
            <person name="Hosoyama A."/>
            <person name="Uohara A."/>
            <person name="Ohji S."/>
            <person name="Ichikawa N."/>
        </authorList>
    </citation>
    <scope>NUCLEOTIDE SEQUENCE [LARGE SCALE GENOMIC DNA]</scope>
    <source>
        <strain evidence="3 4">NBRC 12748</strain>
    </source>
</reference>
<dbReference type="InterPro" id="IPR001173">
    <property type="entry name" value="Glyco_trans_2-like"/>
</dbReference>
<dbReference type="Pfam" id="PF22181">
    <property type="entry name" value="TarS_linker"/>
    <property type="match status" value="1"/>
</dbReference>
<dbReference type="InterPro" id="IPR029044">
    <property type="entry name" value="Nucleotide-diphossugar_trans"/>
</dbReference>
<dbReference type="PANTHER" id="PTHR22916:SF3">
    <property type="entry name" value="UDP-GLCNAC:BETAGAL BETA-1,3-N-ACETYLGLUCOSAMINYLTRANSFERASE-LIKE PROTEIN 1"/>
    <property type="match status" value="1"/>
</dbReference>
<keyword evidence="4" id="KW-1185">Reference proteome</keyword>
<evidence type="ECO:0000259" key="1">
    <source>
        <dbReference type="Pfam" id="PF00535"/>
    </source>
</evidence>
<evidence type="ECO:0000259" key="2">
    <source>
        <dbReference type="Pfam" id="PF22181"/>
    </source>
</evidence>
<name>A0A4Y3R8E2_STRCI</name>
<dbReference type="PANTHER" id="PTHR22916">
    <property type="entry name" value="GLYCOSYLTRANSFERASE"/>
    <property type="match status" value="1"/>
</dbReference>
<dbReference type="GO" id="GO:0016758">
    <property type="term" value="F:hexosyltransferase activity"/>
    <property type="evidence" value="ECO:0007669"/>
    <property type="project" value="UniProtKB-ARBA"/>
</dbReference>
<feature type="domain" description="Glycosyltransferase 2-like" evidence="1">
    <location>
        <begin position="5"/>
        <end position="132"/>
    </location>
</feature>
<dbReference type="Pfam" id="PF00535">
    <property type="entry name" value="Glycos_transf_2"/>
    <property type="match status" value="1"/>
</dbReference>
<accession>A0A4Y3R8E2</accession>
<dbReference type="Gene3D" id="3.90.550.10">
    <property type="entry name" value="Spore Coat Polysaccharide Biosynthesis Protein SpsA, Chain A"/>
    <property type="match status" value="1"/>
</dbReference>
<dbReference type="SUPFAM" id="SSF53448">
    <property type="entry name" value="Nucleotide-diphospho-sugar transferases"/>
    <property type="match status" value="1"/>
</dbReference>